<dbReference type="Gene3D" id="3.40.630.30">
    <property type="match status" value="1"/>
</dbReference>
<accession>A0A933GMA0</accession>
<dbReference type="PANTHER" id="PTHR43420:SF44">
    <property type="entry name" value="ACETYLTRANSFERASE YPEA"/>
    <property type="match status" value="1"/>
</dbReference>
<comment type="subcellular location">
    <subcellularLocation>
        <location evidence="5">Cytoplasm</location>
    </subcellularLocation>
</comment>
<dbReference type="GO" id="GO:0005737">
    <property type="term" value="C:cytoplasm"/>
    <property type="evidence" value="ECO:0007669"/>
    <property type="project" value="UniProtKB-SubCell"/>
</dbReference>
<dbReference type="Pfam" id="PF00583">
    <property type="entry name" value="Acetyltransf_1"/>
    <property type="match status" value="1"/>
</dbReference>
<evidence type="ECO:0000313" key="8">
    <source>
        <dbReference type="Proteomes" id="UP000772181"/>
    </source>
</evidence>
<dbReference type="CDD" id="cd04301">
    <property type="entry name" value="NAT_SF"/>
    <property type="match status" value="1"/>
</dbReference>
<dbReference type="AlphaFoldDB" id="A0A933GMA0"/>
<comment type="similarity">
    <text evidence="1 5">Belongs to the acetyltransferase family. RimI subfamily.</text>
</comment>
<feature type="domain" description="N-acetyltransferase" evidence="6">
    <location>
        <begin position="1"/>
        <end position="146"/>
    </location>
</feature>
<name>A0A933GMA0_UNCTE</name>
<dbReference type="InterPro" id="IPR016181">
    <property type="entry name" value="Acyl_CoA_acyltransferase"/>
</dbReference>
<evidence type="ECO:0000256" key="1">
    <source>
        <dbReference type="ARBA" id="ARBA00005395"/>
    </source>
</evidence>
<proteinExistence type="inferred from homology"/>
<protein>
    <recommendedName>
        <fullName evidence="5">[Ribosomal protein bS18]-alanine N-acetyltransferase</fullName>
        <ecNumber evidence="5">2.3.1.266</ecNumber>
    </recommendedName>
</protein>
<evidence type="ECO:0000259" key="6">
    <source>
        <dbReference type="PROSITE" id="PS51186"/>
    </source>
</evidence>
<reference evidence="7" key="1">
    <citation type="submission" date="2020-07" db="EMBL/GenBank/DDBJ databases">
        <title>Huge and variable diversity of episymbiotic CPR bacteria and DPANN archaea in groundwater ecosystems.</title>
        <authorList>
            <person name="He C.Y."/>
            <person name="Keren R."/>
            <person name="Whittaker M."/>
            <person name="Farag I.F."/>
            <person name="Doudna J."/>
            <person name="Cate J.H.D."/>
            <person name="Banfield J.F."/>
        </authorList>
    </citation>
    <scope>NUCLEOTIDE SEQUENCE</scope>
    <source>
        <strain evidence="7">NC_groundwater_1482_Ag_S-0.65um_47_24</strain>
    </source>
</reference>
<comment type="caution">
    <text evidence="7">The sequence shown here is derived from an EMBL/GenBank/DDBJ whole genome shotgun (WGS) entry which is preliminary data.</text>
</comment>
<evidence type="ECO:0000256" key="3">
    <source>
        <dbReference type="ARBA" id="ARBA00022679"/>
    </source>
</evidence>
<dbReference type="GO" id="GO:0008999">
    <property type="term" value="F:protein-N-terminal-alanine acetyltransferase activity"/>
    <property type="evidence" value="ECO:0007669"/>
    <property type="project" value="UniProtKB-EC"/>
</dbReference>
<keyword evidence="7" id="KW-0687">Ribonucleoprotein</keyword>
<dbReference type="PROSITE" id="PS51186">
    <property type="entry name" value="GNAT"/>
    <property type="match status" value="1"/>
</dbReference>
<dbReference type="NCBIfam" id="TIGR01575">
    <property type="entry name" value="rimI"/>
    <property type="match status" value="1"/>
</dbReference>
<comment type="function">
    <text evidence="5">Acetylates the N-terminal alanine of ribosomal protein bS18.</text>
</comment>
<dbReference type="InterPro" id="IPR000182">
    <property type="entry name" value="GNAT_dom"/>
</dbReference>
<sequence>MKVGDLPEVLEIERESFYSPWSKKTFLTEINQNKLAIMLVGKAKEQQNYNGVLGYACLWSVIDEMHITNVAVKPEFRHRGVGEQMIRYIVQLAKEKEANIITLEVRESNSNAIRLYCKTGFHPVRMRKRYYTDTDEDAVVMELETGLRKF</sequence>
<dbReference type="PANTHER" id="PTHR43420">
    <property type="entry name" value="ACETYLTRANSFERASE"/>
    <property type="match status" value="1"/>
</dbReference>
<dbReference type="EC" id="2.3.1.266" evidence="5"/>
<comment type="catalytic activity">
    <reaction evidence="5">
        <text>N-terminal L-alanyl-[ribosomal protein bS18] + acetyl-CoA = N-terminal N(alpha)-acetyl-L-alanyl-[ribosomal protein bS18] + CoA + H(+)</text>
        <dbReference type="Rhea" id="RHEA:43756"/>
        <dbReference type="Rhea" id="RHEA-COMP:10676"/>
        <dbReference type="Rhea" id="RHEA-COMP:10677"/>
        <dbReference type="ChEBI" id="CHEBI:15378"/>
        <dbReference type="ChEBI" id="CHEBI:57287"/>
        <dbReference type="ChEBI" id="CHEBI:57288"/>
        <dbReference type="ChEBI" id="CHEBI:64718"/>
        <dbReference type="ChEBI" id="CHEBI:83683"/>
        <dbReference type="EC" id="2.3.1.266"/>
    </reaction>
</comment>
<dbReference type="InterPro" id="IPR006464">
    <property type="entry name" value="AcTrfase_RimI/Ard1"/>
</dbReference>
<dbReference type="Proteomes" id="UP000772181">
    <property type="component" value="Unassembled WGS sequence"/>
</dbReference>
<gene>
    <name evidence="7" type="primary">rimI</name>
    <name evidence="7" type="ORF">HY730_03215</name>
</gene>
<evidence type="ECO:0000313" key="7">
    <source>
        <dbReference type="EMBL" id="MBI4595369.1"/>
    </source>
</evidence>
<evidence type="ECO:0000256" key="5">
    <source>
        <dbReference type="RuleBase" id="RU363094"/>
    </source>
</evidence>
<evidence type="ECO:0000256" key="4">
    <source>
        <dbReference type="ARBA" id="ARBA00023315"/>
    </source>
</evidence>
<keyword evidence="7" id="KW-0689">Ribosomal protein</keyword>
<keyword evidence="2 5" id="KW-0963">Cytoplasm</keyword>
<organism evidence="7 8">
    <name type="scientific">Tectimicrobiota bacterium</name>
    <dbReference type="NCBI Taxonomy" id="2528274"/>
    <lineage>
        <taxon>Bacteria</taxon>
        <taxon>Pseudomonadati</taxon>
        <taxon>Nitrospinota/Tectimicrobiota group</taxon>
        <taxon>Candidatus Tectimicrobiota</taxon>
    </lineage>
</organism>
<dbReference type="InterPro" id="IPR050680">
    <property type="entry name" value="YpeA/RimI_acetyltransf"/>
</dbReference>
<dbReference type="GO" id="GO:0005840">
    <property type="term" value="C:ribosome"/>
    <property type="evidence" value="ECO:0007669"/>
    <property type="project" value="UniProtKB-KW"/>
</dbReference>
<keyword evidence="4" id="KW-0012">Acyltransferase</keyword>
<evidence type="ECO:0000256" key="2">
    <source>
        <dbReference type="ARBA" id="ARBA00022490"/>
    </source>
</evidence>
<keyword evidence="3" id="KW-0808">Transferase</keyword>
<dbReference type="EMBL" id="JACQWF010000144">
    <property type="protein sequence ID" value="MBI4595369.1"/>
    <property type="molecule type" value="Genomic_DNA"/>
</dbReference>
<dbReference type="SUPFAM" id="SSF55729">
    <property type="entry name" value="Acyl-CoA N-acyltransferases (Nat)"/>
    <property type="match status" value="1"/>
</dbReference>